<keyword evidence="2" id="KW-0732">Signal</keyword>
<feature type="compositionally biased region" description="Basic and acidic residues" evidence="1">
    <location>
        <begin position="47"/>
        <end position="61"/>
    </location>
</feature>
<reference evidence="4" key="1">
    <citation type="submission" date="2018-08" db="EMBL/GenBank/DDBJ databases">
        <authorList>
            <person name="Im W.T."/>
        </authorList>
    </citation>
    <scope>NUCLEOTIDE SEQUENCE [LARGE SCALE GENOMIC DNA]</scope>
    <source>
        <strain evidence="4">LA-28</strain>
    </source>
</reference>
<keyword evidence="4" id="KW-1185">Reference proteome</keyword>
<dbReference type="PROSITE" id="PS51257">
    <property type="entry name" value="PROKAR_LIPOPROTEIN"/>
    <property type="match status" value="1"/>
</dbReference>
<protein>
    <recommendedName>
        <fullName evidence="5">DUF3035 domain-containing protein</fullName>
    </recommendedName>
</protein>
<dbReference type="EMBL" id="QURN01000002">
    <property type="protein sequence ID" value="RFC69165.1"/>
    <property type="molecule type" value="Genomic_DNA"/>
</dbReference>
<feature type="signal peptide" evidence="2">
    <location>
        <begin position="1"/>
        <end position="26"/>
    </location>
</feature>
<evidence type="ECO:0000256" key="1">
    <source>
        <dbReference type="SAM" id="MobiDB-lite"/>
    </source>
</evidence>
<gene>
    <name evidence="3" type="ORF">DY251_02770</name>
</gene>
<dbReference type="Proteomes" id="UP000262379">
    <property type="component" value="Unassembled WGS sequence"/>
</dbReference>
<evidence type="ECO:0000313" key="3">
    <source>
        <dbReference type="EMBL" id="RFC69165.1"/>
    </source>
</evidence>
<comment type="caution">
    <text evidence="3">The sequence shown here is derived from an EMBL/GenBank/DDBJ whole genome shotgun (WGS) entry which is preliminary data.</text>
</comment>
<evidence type="ECO:0000313" key="4">
    <source>
        <dbReference type="Proteomes" id="UP000262379"/>
    </source>
</evidence>
<dbReference type="AlphaFoldDB" id="A0A371XIW2"/>
<name>A0A371XIW2_9HYPH</name>
<organism evidence="3 4">
    <name type="scientific">Mesorhizobium denitrificans</name>
    <dbReference type="NCBI Taxonomy" id="2294114"/>
    <lineage>
        <taxon>Bacteria</taxon>
        <taxon>Pseudomonadati</taxon>
        <taxon>Pseudomonadota</taxon>
        <taxon>Alphaproteobacteria</taxon>
        <taxon>Hyphomicrobiales</taxon>
        <taxon>Phyllobacteriaceae</taxon>
        <taxon>Mesorhizobium</taxon>
    </lineage>
</organism>
<accession>A0A371XIW2</accession>
<feature type="region of interest" description="Disordered" evidence="1">
    <location>
        <begin position="162"/>
        <end position="202"/>
    </location>
</feature>
<feature type="compositionally biased region" description="Basic and acidic residues" evidence="1">
    <location>
        <begin position="91"/>
        <end position="106"/>
    </location>
</feature>
<feature type="region of interest" description="Disordered" evidence="1">
    <location>
        <begin position="47"/>
        <end position="116"/>
    </location>
</feature>
<evidence type="ECO:0000256" key="2">
    <source>
        <dbReference type="SAM" id="SignalP"/>
    </source>
</evidence>
<evidence type="ECO:0008006" key="5">
    <source>
        <dbReference type="Google" id="ProtNLM"/>
    </source>
</evidence>
<proteinExistence type="predicted"/>
<feature type="chain" id="PRO_5016621427" description="DUF3035 domain-containing protein" evidence="2">
    <location>
        <begin position="27"/>
        <end position="227"/>
    </location>
</feature>
<sequence>MRALLAGSAMVSAFLLSGCMSSPTYGTDKTATAQLIDDVSNITKLTPERKNDISYRPRPDLVKPGSVRDATLPPPQDSVAGAGDSAWPESPEERRKRLRADADVRNDQGAFRKTPTTAASEEIDAPMSTTSIDEGKVGQSTRYRPGTDIVGQEARRAEFKKRLAENNQGSPTSRKFLSEPPLEYRKPAADAPTNDLGEDEWKKERRLKAEARKKAGKTSWRDYIPSF</sequence>
<feature type="compositionally biased region" description="Polar residues" evidence="1">
    <location>
        <begin position="165"/>
        <end position="175"/>
    </location>
</feature>